<protein>
    <submittedName>
        <fullName evidence="2">Uncharacterized protein</fullName>
    </submittedName>
</protein>
<proteinExistence type="predicted"/>
<sequence>MSGNWQRISNEIALFCLYSSRTNVPPMARYQIDIAGLEVELVYQQKGQLEIHHALQILDRLISGVFHRFTQSQVQSKKELPRSDKTTKEQSRENSKSGVAAPTYLMELRSTDSC</sequence>
<name>A0ABR0QYA5_GOSAR</name>
<evidence type="ECO:0000313" key="2">
    <source>
        <dbReference type="EMBL" id="KAK5844303.1"/>
    </source>
</evidence>
<gene>
    <name evidence="2" type="ORF">PVK06_000439</name>
</gene>
<accession>A0ABR0QYA5</accession>
<organism evidence="2 3">
    <name type="scientific">Gossypium arboreum</name>
    <name type="common">Tree cotton</name>
    <name type="synonym">Gossypium nanking</name>
    <dbReference type="NCBI Taxonomy" id="29729"/>
    <lineage>
        <taxon>Eukaryota</taxon>
        <taxon>Viridiplantae</taxon>
        <taxon>Streptophyta</taxon>
        <taxon>Embryophyta</taxon>
        <taxon>Tracheophyta</taxon>
        <taxon>Spermatophyta</taxon>
        <taxon>Magnoliopsida</taxon>
        <taxon>eudicotyledons</taxon>
        <taxon>Gunneridae</taxon>
        <taxon>Pentapetalae</taxon>
        <taxon>rosids</taxon>
        <taxon>malvids</taxon>
        <taxon>Malvales</taxon>
        <taxon>Malvaceae</taxon>
        <taxon>Malvoideae</taxon>
        <taxon>Gossypium</taxon>
    </lineage>
</organism>
<feature type="region of interest" description="Disordered" evidence="1">
    <location>
        <begin position="71"/>
        <end position="103"/>
    </location>
</feature>
<evidence type="ECO:0000256" key="1">
    <source>
        <dbReference type="SAM" id="MobiDB-lite"/>
    </source>
</evidence>
<dbReference type="EMBL" id="JARKNE010000001">
    <property type="protein sequence ID" value="KAK5844303.1"/>
    <property type="molecule type" value="Genomic_DNA"/>
</dbReference>
<evidence type="ECO:0000313" key="3">
    <source>
        <dbReference type="Proteomes" id="UP001358586"/>
    </source>
</evidence>
<dbReference type="Proteomes" id="UP001358586">
    <property type="component" value="Chromosome 1"/>
</dbReference>
<reference evidence="2 3" key="1">
    <citation type="submission" date="2023-03" db="EMBL/GenBank/DDBJ databases">
        <title>WGS of Gossypium arboreum.</title>
        <authorList>
            <person name="Yu D."/>
        </authorList>
    </citation>
    <scope>NUCLEOTIDE SEQUENCE [LARGE SCALE GENOMIC DNA]</scope>
    <source>
        <tissue evidence="2">Leaf</tissue>
    </source>
</reference>
<keyword evidence="3" id="KW-1185">Reference proteome</keyword>
<comment type="caution">
    <text evidence="2">The sequence shown here is derived from an EMBL/GenBank/DDBJ whole genome shotgun (WGS) entry which is preliminary data.</text>
</comment>
<feature type="compositionally biased region" description="Basic and acidic residues" evidence="1">
    <location>
        <begin position="76"/>
        <end position="95"/>
    </location>
</feature>